<dbReference type="Gene3D" id="3.30.1360.70">
    <property type="entry name" value="Arginyl tRNA synthetase N-terminal domain"/>
    <property type="match status" value="1"/>
</dbReference>
<accession>X1IK71</accession>
<dbReference type="Pfam" id="PF03485">
    <property type="entry name" value="Arg_tRNA_synt_N"/>
    <property type="match status" value="1"/>
</dbReference>
<dbReference type="GO" id="GO:0004814">
    <property type="term" value="F:arginine-tRNA ligase activity"/>
    <property type="evidence" value="ECO:0007669"/>
    <property type="project" value="InterPro"/>
</dbReference>
<dbReference type="EMBL" id="BARU01025443">
    <property type="protein sequence ID" value="GAH66494.1"/>
    <property type="molecule type" value="Genomic_DNA"/>
</dbReference>
<evidence type="ECO:0000259" key="5">
    <source>
        <dbReference type="SMART" id="SM01016"/>
    </source>
</evidence>
<dbReference type="PANTHER" id="PTHR11956">
    <property type="entry name" value="ARGINYL-TRNA SYNTHETASE"/>
    <property type="match status" value="1"/>
</dbReference>
<dbReference type="GO" id="GO:0005524">
    <property type="term" value="F:ATP binding"/>
    <property type="evidence" value="ECO:0007669"/>
    <property type="project" value="UniProtKB-KW"/>
</dbReference>
<feature type="non-terminal residue" evidence="6">
    <location>
        <position position="178"/>
    </location>
</feature>
<keyword evidence="3" id="KW-0067">ATP-binding</keyword>
<dbReference type="Pfam" id="PF00750">
    <property type="entry name" value="tRNA-synt_1d"/>
    <property type="match status" value="1"/>
</dbReference>
<dbReference type="SMART" id="SM01016">
    <property type="entry name" value="Arg_tRNA_synt_N"/>
    <property type="match status" value="1"/>
</dbReference>
<dbReference type="AlphaFoldDB" id="X1IK71"/>
<organism evidence="6">
    <name type="scientific">marine sediment metagenome</name>
    <dbReference type="NCBI Taxonomy" id="412755"/>
    <lineage>
        <taxon>unclassified sequences</taxon>
        <taxon>metagenomes</taxon>
        <taxon>ecological metagenomes</taxon>
    </lineage>
</organism>
<proteinExistence type="predicted"/>
<evidence type="ECO:0000256" key="3">
    <source>
        <dbReference type="ARBA" id="ARBA00022840"/>
    </source>
</evidence>
<dbReference type="Gene3D" id="3.40.50.620">
    <property type="entry name" value="HUPs"/>
    <property type="match status" value="1"/>
</dbReference>
<feature type="domain" description="Arginyl tRNA synthetase N-terminal" evidence="5">
    <location>
        <begin position="19"/>
        <end position="107"/>
    </location>
</feature>
<comment type="caution">
    <text evidence="6">The sequence shown here is derived from an EMBL/GenBank/DDBJ whole genome shotgun (WGS) entry which is preliminary data.</text>
</comment>
<keyword evidence="2" id="KW-0547">Nucleotide-binding</keyword>
<keyword evidence="1" id="KW-0436">Ligase</keyword>
<gene>
    <name evidence="6" type="ORF">S03H2_40993</name>
</gene>
<dbReference type="InterPro" id="IPR001278">
    <property type="entry name" value="Arg-tRNA-ligase"/>
</dbReference>
<dbReference type="InterPro" id="IPR001412">
    <property type="entry name" value="aa-tRNA-synth_I_CS"/>
</dbReference>
<reference evidence="6" key="1">
    <citation type="journal article" date="2014" name="Front. Microbiol.">
        <title>High frequency of phylogenetically diverse reductive dehalogenase-homologous genes in deep subseafloor sedimentary metagenomes.</title>
        <authorList>
            <person name="Kawai M."/>
            <person name="Futagami T."/>
            <person name="Toyoda A."/>
            <person name="Takaki Y."/>
            <person name="Nishi S."/>
            <person name="Hori S."/>
            <person name="Arai W."/>
            <person name="Tsubouchi T."/>
            <person name="Morono Y."/>
            <person name="Uchiyama I."/>
            <person name="Ito T."/>
            <person name="Fujiyama A."/>
            <person name="Inagaki F."/>
            <person name="Takami H."/>
        </authorList>
    </citation>
    <scope>NUCLEOTIDE SEQUENCE</scope>
    <source>
        <strain evidence="6">Expedition CK06-06</strain>
    </source>
</reference>
<dbReference type="PANTHER" id="PTHR11956:SF5">
    <property type="entry name" value="ARGININE--TRNA LIGASE, CYTOPLASMIC"/>
    <property type="match status" value="1"/>
</dbReference>
<dbReference type="SUPFAM" id="SSF55190">
    <property type="entry name" value="Arginyl-tRNA synthetase (ArgRS), N-terminal 'additional' domain"/>
    <property type="match status" value="1"/>
</dbReference>
<dbReference type="PROSITE" id="PS00178">
    <property type="entry name" value="AA_TRNA_LIGASE_I"/>
    <property type="match status" value="1"/>
</dbReference>
<sequence length="178" mass="19267">MCYNLGIEETKTETLRLKQRLIELLTQAAGEAQQLGKLPSVTLPEVTIERPQNPEHGDYASSFPLKLARTVGINPLTIANDMVGLMVPSDEIDTIAVAPPGFINFRLKSDWLTRQVDSILMADDSYGDIDLGQGSRVQIEFVSVNPTGPLHVGHGRGAILGSTLANVLAVAGYKVEKE</sequence>
<dbReference type="InterPro" id="IPR036695">
    <property type="entry name" value="Arg-tRNA-synth_N_sf"/>
</dbReference>
<dbReference type="PRINTS" id="PR01038">
    <property type="entry name" value="TRNASYNTHARG"/>
</dbReference>
<dbReference type="InterPro" id="IPR035684">
    <property type="entry name" value="ArgRS_core"/>
</dbReference>
<dbReference type="SUPFAM" id="SSF52374">
    <property type="entry name" value="Nucleotidylyl transferase"/>
    <property type="match status" value="1"/>
</dbReference>
<dbReference type="GO" id="GO:0005737">
    <property type="term" value="C:cytoplasm"/>
    <property type="evidence" value="ECO:0007669"/>
    <property type="project" value="InterPro"/>
</dbReference>
<dbReference type="InterPro" id="IPR005148">
    <property type="entry name" value="Arg-tRNA-synth_N"/>
</dbReference>
<evidence type="ECO:0000256" key="1">
    <source>
        <dbReference type="ARBA" id="ARBA00022598"/>
    </source>
</evidence>
<evidence type="ECO:0000256" key="2">
    <source>
        <dbReference type="ARBA" id="ARBA00022741"/>
    </source>
</evidence>
<protein>
    <recommendedName>
        <fullName evidence="5">Arginyl tRNA synthetase N-terminal domain-containing protein</fullName>
    </recommendedName>
</protein>
<dbReference type="InterPro" id="IPR014729">
    <property type="entry name" value="Rossmann-like_a/b/a_fold"/>
</dbReference>
<keyword evidence="4" id="KW-0030">Aminoacyl-tRNA synthetase</keyword>
<name>X1IK71_9ZZZZ</name>
<dbReference type="GO" id="GO:0006420">
    <property type="term" value="P:arginyl-tRNA aminoacylation"/>
    <property type="evidence" value="ECO:0007669"/>
    <property type="project" value="InterPro"/>
</dbReference>
<evidence type="ECO:0000313" key="6">
    <source>
        <dbReference type="EMBL" id="GAH66494.1"/>
    </source>
</evidence>
<evidence type="ECO:0000256" key="4">
    <source>
        <dbReference type="ARBA" id="ARBA00023146"/>
    </source>
</evidence>